<name>A0A146KEZ6_9EUKA</name>
<accession>A0A146KEZ6</accession>
<sequence>EEIEETTETSRSDNKQQVFYSNEKLEELWQELKNKKTEPVQQKNENLEKPESQIVHQEFSLEGVTILPDNLFSAWSLPKQDTTELDGLNQLQKYQPKLITINETKKFWQMYKNNLSKQQVQVLQEYMEGQEGFIE</sequence>
<protein>
    <submittedName>
        <fullName evidence="1">Uncharacterized protein</fullName>
    </submittedName>
</protein>
<proteinExistence type="predicted"/>
<organism evidence="1">
    <name type="scientific">Trepomonas sp. PC1</name>
    <dbReference type="NCBI Taxonomy" id="1076344"/>
    <lineage>
        <taxon>Eukaryota</taxon>
        <taxon>Metamonada</taxon>
        <taxon>Diplomonadida</taxon>
        <taxon>Hexamitidae</taxon>
        <taxon>Hexamitinae</taxon>
        <taxon>Trepomonas</taxon>
    </lineage>
</organism>
<gene>
    <name evidence="1" type="ORF">TPC1_12883</name>
</gene>
<dbReference type="EMBL" id="GDID01002152">
    <property type="protein sequence ID" value="JAP94454.1"/>
    <property type="molecule type" value="Transcribed_RNA"/>
</dbReference>
<reference evidence="1" key="1">
    <citation type="submission" date="2015-07" db="EMBL/GenBank/DDBJ databases">
        <title>Adaptation to a free-living lifestyle via gene acquisitions in the diplomonad Trepomonas sp. PC1.</title>
        <authorList>
            <person name="Xu F."/>
            <person name="Jerlstrom-Hultqvist J."/>
            <person name="Kolisko M."/>
            <person name="Simpson A.G.B."/>
            <person name="Roger A.J."/>
            <person name="Svard S.G."/>
            <person name="Andersson J.O."/>
        </authorList>
    </citation>
    <scope>NUCLEOTIDE SEQUENCE</scope>
    <source>
        <strain evidence="1">PC1</strain>
    </source>
</reference>
<feature type="non-terminal residue" evidence="1">
    <location>
        <position position="1"/>
    </location>
</feature>
<dbReference type="AlphaFoldDB" id="A0A146KEZ6"/>
<evidence type="ECO:0000313" key="1">
    <source>
        <dbReference type="EMBL" id="JAP94454.1"/>
    </source>
</evidence>
<feature type="non-terminal residue" evidence="1">
    <location>
        <position position="135"/>
    </location>
</feature>